<proteinExistence type="inferred from homology"/>
<keyword evidence="2 7" id="KW-0489">Methyltransferase</keyword>
<evidence type="ECO:0000256" key="1">
    <source>
        <dbReference type="ARBA" id="ARBA00006594"/>
    </source>
</evidence>
<protein>
    <recommendedName>
        <fullName evidence="5">Methyltransferase</fullName>
        <ecNumber evidence="5">2.1.1.-</ecNumber>
    </recommendedName>
</protein>
<dbReference type="Proteomes" id="UP000215405">
    <property type="component" value="Unassembled WGS sequence"/>
</dbReference>
<dbReference type="GO" id="GO:0005737">
    <property type="term" value="C:cytoplasm"/>
    <property type="evidence" value="ECO:0007669"/>
    <property type="project" value="TreeGrafter"/>
</dbReference>
<reference evidence="8" key="1">
    <citation type="journal article" date="2017" name="Int. J. Syst. Evol. Microbiol.">
        <title>Notoacmeibacter marinus gen. nov., sp. nov., isolated from the gut of a limpet and proposal of Notoacmeibacteraceae fam. nov. in the order Rhizobiales of the class Alphaproteobacteria.</title>
        <authorList>
            <person name="Huang Z."/>
            <person name="Guo F."/>
            <person name="Lai Q."/>
        </authorList>
    </citation>
    <scope>NUCLEOTIDE SEQUENCE [LARGE SCALE GENOMIC DNA]</scope>
    <source>
        <strain evidence="8">XMTR2A4</strain>
    </source>
</reference>
<feature type="domain" description="DNA methylase N-4/N-6" evidence="6">
    <location>
        <begin position="23"/>
        <end position="204"/>
    </location>
</feature>
<dbReference type="PRINTS" id="PR00508">
    <property type="entry name" value="S21N4MTFRASE"/>
</dbReference>
<dbReference type="GO" id="GO:0032259">
    <property type="term" value="P:methylation"/>
    <property type="evidence" value="ECO:0007669"/>
    <property type="project" value="UniProtKB-KW"/>
</dbReference>
<dbReference type="InterPro" id="IPR002941">
    <property type="entry name" value="DNA_methylase_N4/N6"/>
</dbReference>
<keyword evidence="8" id="KW-1185">Reference proteome</keyword>
<keyword evidence="3" id="KW-0808">Transferase</keyword>
<evidence type="ECO:0000256" key="3">
    <source>
        <dbReference type="ARBA" id="ARBA00022679"/>
    </source>
</evidence>
<dbReference type="PANTHER" id="PTHR13370">
    <property type="entry name" value="RNA METHYLASE-RELATED"/>
    <property type="match status" value="1"/>
</dbReference>
<evidence type="ECO:0000313" key="8">
    <source>
        <dbReference type="Proteomes" id="UP000215405"/>
    </source>
</evidence>
<organism evidence="7 8">
    <name type="scientific">Notoacmeibacter marinus</name>
    <dbReference type="NCBI Taxonomy" id="1876515"/>
    <lineage>
        <taxon>Bacteria</taxon>
        <taxon>Pseudomonadati</taxon>
        <taxon>Pseudomonadota</taxon>
        <taxon>Alphaproteobacteria</taxon>
        <taxon>Hyphomicrobiales</taxon>
        <taxon>Notoacmeibacteraceae</taxon>
        <taxon>Notoacmeibacter</taxon>
    </lineage>
</organism>
<dbReference type="PANTHER" id="PTHR13370:SF3">
    <property type="entry name" value="TRNA (GUANINE(10)-N2)-METHYLTRANSFERASE HOMOLOG"/>
    <property type="match status" value="1"/>
</dbReference>
<dbReference type="InterPro" id="IPR029063">
    <property type="entry name" value="SAM-dependent_MTases_sf"/>
</dbReference>
<dbReference type="Pfam" id="PF01555">
    <property type="entry name" value="N6_N4_Mtase"/>
    <property type="match status" value="1"/>
</dbReference>
<dbReference type="GO" id="GO:0003677">
    <property type="term" value="F:DNA binding"/>
    <property type="evidence" value="ECO:0007669"/>
    <property type="project" value="InterPro"/>
</dbReference>
<dbReference type="InterPro" id="IPR001091">
    <property type="entry name" value="RM_Methyltransferase"/>
</dbReference>
<dbReference type="EC" id="2.1.1.-" evidence="5"/>
<dbReference type="PROSITE" id="PS00092">
    <property type="entry name" value="N6_MTASE"/>
    <property type="match status" value="1"/>
</dbReference>
<evidence type="ECO:0000256" key="2">
    <source>
        <dbReference type="ARBA" id="ARBA00022603"/>
    </source>
</evidence>
<comment type="caution">
    <text evidence="7">The sequence shown here is derived from an EMBL/GenBank/DDBJ whole genome shotgun (WGS) entry which is preliminary data.</text>
</comment>
<comment type="similarity">
    <text evidence="1 5">Belongs to the N(4)/N(6)-methyltransferase family.</text>
</comment>
<gene>
    <name evidence="7" type="ORF">B7H23_03255</name>
</gene>
<dbReference type="NCBIfam" id="NF010253">
    <property type="entry name" value="PRK13699.1"/>
    <property type="match status" value="1"/>
</dbReference>
<dbReference type="SUPFAM" id="SSF53335">
    <property type="entry name" value="S-adenosyl-L-methionine-dependent methyltransferases"/>
    <property type="match status" value="1"/>
</dbReference>
<dbReference type="GO" id="GO:0008170">
    <property type="term" value="F:N-methyltransferase activity"/>
    <property type="evidence" value="ECO:0007669"/>
    <property type="project" value="InterPro"/>
</dbReference>
<comment type="catalytic activity">
    <reaction evidence="4">
        <text>a 2'-deoxyadenosine in DNA + S-adenosyl-L-methionine = an N(6)-methyl-2'-deoxyadenosine in DNA + S-adenosyl-L-homocysteine + H(+)</text>
        <dbReference type="Rhea" id="RHEA:15197"/>
        <dbReference type="Rhea" id="RHEA-COMP:12418"/>
        <dbReference type="Rhea" id="RHEA-COMP:12419"/>
        <dbReference type="ChEBI" id="CHEBI:15378"/>
        <dbReference type="ChEBI" id="CHEBI:57856"/>
        <dbReference type="ChEBI" id="CHEBI:59789"/>
        <dbReference type="ChEBI" id="CHEBI:90615"/>
        <dbReference type="ChEBI" id="CHEBI:90616"/>
        <dbReference type="EC" id="2.1.1.72"/>
    </reaction>
</comment>
<name>A0A231V4F7_9HYPH</name>
<dbReference type="InterPro" id="IPR002052">
    <property type="entry name" value="DNA_methylase_N6_adenine_CS"/>
</dbReference>
<dbReference type="GO" id="GO:0009007">
    <property type="term" value="F:site-specific DNA-methyltransferase (adenine-specific) activity"/>
    <property type="evidence" value="ECO:0007669"/>
    <property type="project" value="UniProtKB-EC"/>
</dbReference>
<sequence>MMNNTILCGDSKDRLKDLPDSSVDLVVTDPPYLVNYRDRKGRSVANDANAEAVLPVFDELYRVLKPNTLCLCFCGWTALPEFTAAWAKAGFRIVGHIVWTKDYASSKGQTAYRHESAYVLAKGWPKPPPEPFADVQKWVYSGNRFHPTEKSVEIIAPLIKAFSKPGDVILDPFLGSGTTAVAAALTGRRYIGIELEQAYCDLAERRLHGVARFRQRQNASTDANQSGDDRDAA</sequence>
<evidence type="ECO:0000259" key="6">
    <source>
        <dbReference type="Pfam" id="PF01555"/>
    </source>
</evidence>
<evidence type="ECO:0000256" key="4">
    <source>
        <dbReference type="ARBA" id="ARBA00047942"/>
    </source>
</evidence>
<evidence type="ECO:0000313" key="7">
    <source>
        <dbReference type="EMBL" id="OXT02901.1"/>
    </source>
</evidence>
<dbReference type="EMBL" id="NBYO01000001">
    <property type="protein sequence ID" value="OXT02901.1"/>
    <property type="molecule type" value="Genomic_DNA"/>
</dbReference>
<dbReference type="AlphaFoldDB" id="A0A231V4F7"/>
<accession>A0A231V4F7</accession>
<dbReference type="Gene3D" id="3.40.50.150">
    <property type="entry name" value="Vaccinia Virus protein VP39"/>
    <property type="match status" value="1"/>
</dbReference>
<evidence type="ECO:0000256" key="5">
    <source>
        <dbReference type="RuleBase" id="RU362026"/>
    </source>
</evidence>